<feature type="chain" id="PRO_5022116617" evidence="1">
    <location>
        <begin position="32"/>
        <end position="165"/>
    </location>
</feature>
<evidence type="ECO:0000313" key="3">
    <source>
        <dbReference type="EMBL" id="TWI74898.1"/>
    </source>
</evidence>
<dbReference type="Gene3D" id="3.40.50.2300">
    <property type="match status" value="1"/>
</dbReference>
<gene>
    <name evidence="3" type="ORF">IQ16_01190</name>
</gene>
<proteinExistence type="predicted"/>
<dbReference type="EMBL" id="VLLA01000002">
    <property type="protein sequence ID" value="TWI74898.1"/>
    <property type="molecule type" value="Genomic_DNA"/>
</dbReference>
<dbReference type="SMART" id="SM00226">
    <property type="entry name" value="LMWPc"/>
    <property type="match status" value="1"/>
</dbReference>
<sequence>MPTMRNLRRAAEVRLRLAAAVLVILTTSAAAEERKTIVFVCLHGVVNSQMAAAYFNKAAQERGLPFAAVSRGIDLYRSVPVRIMDGLALDGLEPANTPQQLSADDVAAASQVVAFDDVPAEQRGSTEVTYWSGIPLGVDDYEATRDEIVRRIDVLIPMLPNERVR</sequence>
<evidence type="ECO:0000256" key="1">
    <source>
        <dbReference type="SAM" id="SignalP"/>
    </source>
</evidence>
<keyword evidence="1" id="KW-0732">Signal</keyword>
<feature type="signal peptide" evidence="1">
    <location>
        <begin position="1"/>
        <end position="31"/>
    </location>
</feature>
<organism evidence="3 4">
    <name type="scientific">Bradyrhizobium huanghuaihaiense</name>
    <dbReference type="NCBI Taxonomy" id="990078"/>
    <lineage>
        <taxon>Bacteria</taxon>
        <taxon>Pseudomonadati</taxon>
        <taxon>Pseudomonadota</taxon>
        <taxon>Alphaproteobacteria</taxon>
        <taxon>Hyphomicrobiales</taxon>
        <taxon>Nitrobacteraceae</taxon>
        <taxon>Bradyrhizobium</taxon>
    </lineage>
</organism>
<feature type="domain" description="Phosphotyrosine protein phosphatase I" evidence="2">
    <location>
        <begin position="35"/>
        <end position="158"/>
    </location>
</feature>
<dbReference type="Proteomes" id="UP000316291">
    <property type="component" value="Unassembled WGS sequence"/>
</dbReference>
<evidence type="ECO:0000313" key="4">
    <source>
        <dbReference type="Proteomes" id="UP000316291"/>
    </source>
</evidence>
<dbReference type="AlphaFoldDB" id="A0A562S144"/>
<name>A0A562S144_9BRAD</name>
<comment type="caution">
    <text evidence="3">The sequence shown here is derived from an EMBL/GenBank/DDBJ whole genome shotgun (WGS) entry which is preliminary data.</text>
</comment>
<protein>
    <submittedName>
        <fullName evidence="3">Protein-tyrosine-phosphatase</fullName>
    </submittedName>
</protein>
<dbReference type="InterPro" id="IPR023485">
    <property type="entry name" value="Ptyr_pPase"/>
</dbReference>
<evidence type="ECO:0000259" key="2">
    <source>
        <dbReference type="SMART" id="SM00226"/>
    </source>
</evidence>
<dbReference type="SUPFAM" id="SSF52788">
    <property type="entry name" value="Phosphotyrosine protein phosphatases I"/>
    <property type="match status" value="1"/>
</dbReference>
<accession>A0A562S144</accession>
<dbReference type="Pfam" id="PF01451">
    <property type="entry name" value="LMWPc"/>
    <property type="match status" value="1"/>
</dbReference>
<dbReference type="RefSeq" id="WP_018647817.1">
    <property type="nucleotide sequence ID" value="NZ_VLLA01000002.1"/>
</dbReference>
<dbReference type="InterPro" id="IPR036196">
    <property type="entry name" value="Ptyr_pPase_sf"/>
</dbReference>
<keyword evidence="4" id="KW-1185">Reference proteome</keyword>
<reference evidence="3 4" key="1">
    <citation type="journal article" date="2015" name="Stand. Genomic Sci.">
        <title>Genomic Encyclopedia of Bacterial and Archaeal Type Strains, Phase III: the genomes of soil and plant-associated and newly described type strains.</title>
        <authorList>
            <person name="Whitman W.B."/>
            <person name="Woyke T."/>
            <person name="Klenk H.P."/>
            <person name="Zhou Y."/>
            <person name="Lilburn T.G."/>
            <person name="Beck B.J."/>
            <person name="De Vos P."/>
            <person name="Vandamme P."/>
            <person name="Eisen J.A."/>
            <person name="Garrity G."/>
            <person name="Hugenholtz P."/>
            <person name="Kyrpides N.C."/>
        </authorList>
    </citation>
    <scope>NUCLEOTIDE SEQUENCE [LARGE SCALE GENOMIC DNA]</scope>
    <source>
        <strain evidence="3 4">CGMCC 1.10948</strain>
    </source>
</reference>
<dbReference type="OrthoDB" id="7510834at2"/>